<dbReference type="Gene3D" id="2.60.120.280">
    <property type="entry name" value="Regulatory protein AraC"/>
    <property type="match status" value="1"/>
</dbReference>
<dbReference type="InterPro" id="IPR003313">
    <property type="entry name" value="AraC-bd"/>
</dbReference>
<dbReference type="GO" id="GO:0006355">
    <property type="term" value="P:regulation of DNA-templated transcription"/>
    <property type="evidence" value="ECO:0007669"/>
    <property type="project" value="InterPro"/>
</dbReference>
<accession>A0A917HNK7</accession>
<gene>
    <name evidence="3" type="ORF">GCM10011585_30430</name>
</gene>
<reference evidence="3" key="1">
    <citation type="journal article" date="2014" name="Int. J. Syst. Evol. Microbiol.">
        <title>Complete genome sequence of Corynebacterium casei LMG S-19264T (=DSM 44701T), isolated from a smear-ripened cheese.</title>
        <authorList>
            <consortium name="US DOE Joint Genome Institute (JGI-PGF)"/>
            <person name="Walter F."/>
            <person name="Albersmeier A."/>
            <person name="Kalinowski J."/>
            <person name="Ruckert C."/>
        </authorList>
    </citation>
    <scope>NUCLEOTIDE SEQUENCE</scope>
    <source>
        <strain evidence="3">CGMCC 1.12997</strain>
    </source>
</reference>
<evidence type="ECO:0000313" key="3">
    <source>
        <dbReference type="EMBL" id="GGG84563.1"/>
    </source>
</evidence>
<name>A0A917HNK7_9BACT</name>
<feature type="domain" description="AraC-type arabinose-binding/dimerisation" evidence="2">
    <location>
        <begin position="17"/>
        <end position="98"/>
    </location>
</feature>
<dbReference type="Pfam" id="PF02311">
    <property type="entry name" value="AraC_binding"/>
    <property type="match status" value="1"/>
</dbReference>
<sequence>MHILTKVLDKITNKLAECQIVYIFEGAGTLETDKLTIRVHAGDAMLLSPNQWHRYKPDDATGWHEYWVGFSGESIKRIFSAGFFSRKSPVTHIREEKIMLTTFGHLFQNAKENTPALQQVMLAAPAFFFRSSAPQGSHSLLPRRAPARWSNACAR</sequence>
<dbReference type="Proteomes" id="UP000647241">
    <property type="component" value="Unassembled WGS sequence"/>
</dbReference>
<comment type="caution">
    <text evidence="3">The sequence shown here is derived from an EMBL/GenBank/DDBJ whole genome shotgun (WGS) entry which is preliminary data.</text>
</comment>
<evidence type="ECO:0000256" key="1">
    <source>
        <dbReference type="ARBA" id="ARBA00023125"/>
    </source>
</evidence>
<proteinExistence type="predicted"/>
<dbReference type="InterPro" id="IPR037923">
    <property type="entry name" value="HTH-like"/>
</dbReference>
<organism evidence="3 4">
    <name type="scientific">Edaphobacter dinghuensis</name>
    <dbReference type="NCBI Taxonomy" id="1560005"/>
    <lineage>
        <taxon>Bacteria</taxon>
        <taxon>Pseudomonadati</taxon>
        <taxon>Acidobacteriota</taxon>
        <taxon>Terriglobia</taxon>
        <taxon>Terriglobales</taxon>
        <taxon>Acidobacteriaceae</taxon>
        <taxon>Edaphobacter</taxon>
    </lineage>
</organism>
<protein>
    <recommendedName>
        <fullName evidence="2">AraC-type arabinose-binding/dimerisation domain-containing protein</fullName>
    </recommendedName>
</protein>
<reference evidence="3" key="2">
    <citation type="submission" date="2020-09" db="EMBL/GenBank/DDBJ databases">
        <authorList>
            <person name="Sun Q."/>
            <person name="Zhou Y."/>
        </authorList>
    </citation>
    <scope>NUCLEOTIDE SEQUENCE</scope>
    <source>
        <strain evidence="3">CGMCC 1.12997</strain>
    </source>
</reference>
<dbReference type="RefSeq" id="WP_263369144.1">
    <property type="nucleotide sequence ID" value="NZ_JAGSYJ010000003.1"/>
</dbReference>
<dbReference type="EMBL" id="BMGT01000003">
    <property type="protein sequence ID" value="GGG84563.1"/>
    <property type="molecule type" value="Genomic_DNA"/>
</dbReference>
<evidence type="ECO:0000313" key="4">
    <source>
        <dbReference type="Proteomes" id="UP000647241"/>
    </source>
</evidence>
<dbReference type="AlphaFoldDB" id="A0A917HNK7"/>
<keyword evidence="4" id="KW-1185">Reference proteome</keyword>
<dbReference type="GO" id="GO:0003677">
    <property type="term" value="F:DNA binding"/>
    <property type="evidence" value="ECO:0007669"/>
    <property type="project" value="UniProtKB-KW"/>
</dbReference>
<keyword evidence="1" id="KW-0238">DNA-binding</keyword>
<evidence type="ECO:0000259" key="2">
    <source>
        <dbReference type="Pfam" id="PF02311"/>
    </source>
</evidence>
<dbReference type="SUPFAM" id="SSF51215">
    <property type="entry name" value="Regulatory protein AraC"/>
    <property type="match status" value="1"/>
</dbReference>